<name>A0ABP5ZL27_9MICO</name>
<dbReference type="PROSITE" id="PS51900">
    <property type="entry name" value="CB"/>
    <property type="match status" value="1"/>
</dbReference>
<dbReference type="InterPro" id="IPR010998">
    <property type="entry name" value="Integrase_recombinase_N"/>
</dbReference>
<dbReference type="InterPro" id="IPR050090">
    <property type="entry name" value="Tyrosine_recombinase_XerCD"/>
</dbReference>
<keyword evidence="2 4" id="KW-0238">DNA-binding</keyword>
<accession>A0ABP5ZL27</accession>
<evidence type="ECO:0000313" key="8">
    <source>
        <dbReference type="Proteomes" id="UP001500730"/>
    </source>
</evidence>
<sequence length="413" mass="46540">MTRSRTRSNGEGSIYPYRNGFAAYVWITTPAGRRQRKYVYGKTRPAVHAKWLELSQLAARGPVVTSVPTVEQYLTRWLKETVEPNLAPLTHSTYESHIRNYIVPGIGHHRIDRLRVSDVQRWLNALPSQCQCCAQGKDAKRALKDQKLARCCAIGSCCQSYPSPRSIKDLRTVLRSALSSAMSEELVEKNVAALVKSPKQRKRKVVPWTSEEARRFLESARSDDDPLYAAYVLVLVLGMRKGEVLGLTWDALDLEVQELVIDHQLQRVGGSLLHRETKTEASDASLPMPRIAVTALTLRKETQEVHRRETGEAWRGLDKGPHFVFTGRYGLPVDPRGFNRKFTARCVSAGVRHQTVHDARRTCATLLVDLDVHPRVIMRILRHADISVTMEIYAKASSAATTEALRRLGDSLE</sequence>
<protein>
    <submittedName>
        <fullName evidence="7">Site-specific integrase</fullName>
    </submittedName>
</protein>
<feature type="domain" description="Tyr recombinase" evidence="5">
    <location>
        <begin position="203"/>
        <end position="406"/>
    </location>
</feature>
<keyword evidence="8" id="KW-1185">Reference proteome</keyword>
<dbReference type="PANTHER" id="PTHR30349">
    <property type="entry name" value="PHAGE INTEGRASE-RELATED"/>
    <property type="match status" value="1"/>
</dbReference>
<dbReference type="CDD" id="cd01189">
    <property type="entry name" value="INT_ICEBs1_C_like"/>
    <property type="match status" value="1"/>
</dbReference>
<evidence type="ECO:0000259" key="6">
    <source>
        <dbReference type="PROSITE" id="PS51900"/>
    </source>
</evidence>
<keyword evidence="3" id="KW-0233">DNA recombination</keyword>
<organism evidence="7 8">
    <name type="scientific">Terrabacter carboxydivorans</name>
    <dbReference type="NCBI Taxonomy" id="619730"/>
    <lineage>
        <taxon>Bacteria</taxon>
        <taxon>Bacillati</taxon>
        <taxon>Actinomycetota</taxon>
        <taxon>Actinomycetes</taxon>
        <taxon>Micrococcales</taxon>
        <taxon>Intrasporangiaceae</taxon>
        <taxon>Terrabacter</taxon>
    </lineage>
</organism>
<evidence type="ECO:0000256" key="4">
    <source>
        <dbReference type="PROSITE-ProRule" id="PRU01248"/>
    </source>
</evidence>
<dbReference type="InterPro" id="IPR004107">
    <property type="entry name" value="Integrase_SAM-like_N"/>
</dbReference>
<evidence type="ECO:0000256" key="3">
    <source>
        <dbReference type="ARBA" id="ARBA00023172"/>
    </source>
</evidence>
<reference evidence="8" key="1">
    <citation type="journal article" date="2019" name="Int. J. Syst. Evol. Microbiol.">
        <title>The Global Catalogue of Microorganisms (GCM) 10K type strain sequencing project: providing services to taxonomists for standard genome sequencing and annotation.</title>
        <authorList>
            <consortium name="The Broad Institute Genomics Platform"/>
            <consortium name="The Broad Institute Genome Sequencing Center for Infectious Disease"/>
            <person name="Wu L."/>
            <person name="Ma J."/>
        </authorList>
    </citation>
    <scope>NUCLEOTIDE SEQUENCE [LARGE SCALE GENOMIC DNA]</scope>
    <source>
        <strain evidence="8">JCM 16259</strain>
    </source>
</reference>
<dbReference type="InterPro" id="IPR011010">
    <property type="entry name" value="DNA_brk_join_enz"/>
</dbReference>
<dbReference type="InterPro" id="IPR044068">
    <property type="entry name" value="CB"/>
</dbReference>
<proteinExistence type="predicted"/>
<dbReference type="SUPFAM" id="SSF56349">
    <property type="entry name" value="DNA breaking-rejoining enzymes"/>
    <property type="match status" value="1"/>
</dbReference>
<dbReference type="PANTHER" id="PTHR30349:SF91">
    <property type="entry name" value="INTA PROTEIN"/>
    <property type="match status" value="1"/>
</dbReference>
<dbReference type="Gene3D" id="1.10.150.130">
    <property type="match status" value="1"/>
</dbReference>
<keyword evidence="1" id="KW-0229">DNA integration</keyword>
<evidence type="ECO:0000256" key="2">
    <source>
        <dbReference type="ARBA" id="ARBA00023125"/>
    </source>
</evidence>
<dbReference type="Pfam" id="PF00589">
    <property type="entry name" value="Phage_integrase"/>
    <property type="match status" value="1"/>
</dbReference>
<evidence type="ECO:0000313" key="7">
    <source>
        <dbReference type="EMBL" id="GAA2500528.1"/>
    </source>
</evidence>
<dbReference type="Gene3D" id="1.10.443.10">
    <property type="entry name" value="Intergrase catalytic core"/>
    <property type="match status" value="1"/>
</dbReference>
<dbReference type="Proteomes" id="UP001500730">
    <property type="component" value="Unassembled WGS sequence"/>
</dbReference>
<evidence type="ECO:0000256" key="1">
    <source>
        <dbReference type="ARBA" id="ARBA00022908"/>
    </source>
</evidence>
<dbReference type="InterPro" id="IPR002104">
    <property type="entry name" value="Integrase_catalytic"/>
</dbReference>
<feature type="domain" description="Core-binding (CB)" evidence="6">
    <location>
        <begin position="68"/>
        <end position="182"/>
    </location>
</feature>
<comment type="caution">
    <text evidence="7">The sequence shown here is derived from an EMBL/GenBank/DDBJ whole genome shotgun (WGS) entry which is preliminary data.</text>
</comment>
<evidence type="ECO:0000259" key="5">
    <source>
        <dbReference type="PROSITE" id="PS51898"/>
    </source>
</evidence>
<dbReference type="EMBL" id="BAAARE010000030">
    <property type="protein sequence ID" value="GAA2500528.1"/>
    <property type="molecule type" value="Genomic_DNA"/>
</dbReference>
<dbReference type="InterPro" id="IPR013762">
    <property type="entry name" value="Integrase-like_cat_sf"/>
</dbReference>
<gene>
    <name evidence="7" type="ORF">GCM10009858_43540</name>
</gene>
<dbReference type="Pfam" id="PF14659">
    <property type="entry name" value="Phage_int_SAM_3"/>
    <property type="match status" value="1"/>
</dbReference>
<dbReference type="RefSeq" id="WP_344257211.1">
    <property type="nucleotide sequence ID" value="NZ_BAAARE010000030.1"/>
</dbReference>
<dbReference type="PROSITE" id="PS51898">
    <property type="entry name" value="TYR_RECOMBINASE"/>
    <property type="match status" value="1"/>
</dbReference>